<dbReference type="EMBL" id="CP002831">
    <property type="protein sequence ID" value="AFC24726.1"/>
    <property type="molecule type" value="Genomic_DNA"/>
</dbReference>
<name>H6L288_SAPGL</name>
<dbReference type="KEGG" id="sgn:SGRA_1995"/>
<evidence type="ECO:0000313" key="2">
    <source>
        <dbReference type="Proteomes" id="UP000007519"/>
    </source>
</evidence>
<dbReference type="AlphaFoldDB" id="H6L288"/>
<dbReference type="Proteomes" id="UP000007519">
    <property type="component" value="Chromosome"/>
</dbReference>
<keyword evidence="2" id="KW-1185">Reference proteome</keyword>
<gene>
    <name evidence="1" type="ordered locus">SGRA_1995</name>
</gene>
<protein>
    <submittedName>
        <fullName evidence="1">Uncharacterized protein</fullName>
    </submittedName>
</protein>
<evidence type="ECO:0000313" key="1">
    <source>
        <dbReference type="EMBL" id="AFC24726.1"/>
    </source>
</evidence>
<dbReference type="HOGENOM" id="CLU_199826_1_0_10"/>
<accession>H6L288</accession>
<sequence length="53" mass="5657">MFFWGCPALRAGRAIAQLAARSALQRFQRFGLPPAAALLQPLSRGPSALFTVG</sequence>
<organism evidence="1 2">
    <name type="scientific">Saprospira grandis (strain Lewin)</name>
    <dbReference type="NCBI Taxonomy" id="984262"/>
    <lineage>
        <taxon>Bacteria</taxon>
        <taxon>Pseudomonadati</taxon>
        <taxon>Bacteroidota</taxon>
        <taxon>Saprospiria</taxon>
        <taxon>Saprospirales</taxon>
        <taxon>Saprospiraceae</taxon>
        <taxon>Saprospira</taxon>
    </lineage>
</organism>
<proteinExistence type="predicted"/>
<reference evidence="1 2" key="1">
    <citation type="journal article" date="2012" name="Stand. Genomic Sci.">
        <title>Complete genome sequencing and analysis of Saprospira grandis str. Lewin, a predatory marine bacterium.</title>
        <authorList>
            <person name="Saw J.H."/>
            <person name="Yuryev A."/>
            <person name="Kanbe M."/>
            <person name="Hou S."/>
            <person name="Young A.G."/>
            <person name="Aizawa S."/>
            <person name="Alam M."/>
        </authorList>
    </citation>
    <scope>NUCLEOTIDE SEQUENCE [LARGE SCALE GENOMIC DNA]</scope>
    <source>
        <strain evidence="1 2">Lewin</strain>
    </source>
</reference>